<dbReference type="Pfam" id="PF11454">
    <property type="entry name" value="DUF3016"/>
    <property type="match status" value="1"/>
</dbReference>
<keyword evidence="1" id="KW-0732">Signal</keyword>
<dbReference type="RefSeq" id="WP_377125316.1">
    <property type="nucleotide sequence ID" value="NZ_JBHRSD010000023.1"/>
</dbReference>
<evidence type="ECO:0000313" key="2">
    <source>
        <dbReference type="EMBL" id="MFC3033614.1"/>
    </source>
</evidence>
<organism evidence="2 3">
    <name type="scientific">Pseudoalteromonas fenneropenaei</name>
    <dbReference type="NCBI Taxonomy" id="1737459"/>
    <lineage>
        <taxon>Bacteria</taxon>
        <taxon>Pseudomonadati</taxon>
        <taxon>Pseudomonadota</taxon>
        <taxon>Gammaproteobacteria</taxon>
        <taxon>Alteromonadales</taxon>
        <taxon>Pseudoalteromonadaceae</taxon>
        <taxon>Pseudoalteromonas</taxon>
    </lineage>
</organism>
<keyword evidence="3" id="KW-1185">Reference proteome</keyword>
<dbReference type="EMBL" id="JBHRSD010000023">
    <property type="protein sequence ID" value="MFC3033614.1"/>
    <property type="molecule type" value="Genomic_DNA"/>
</dbReference>
<proteinExistence type="predicted"/>
<name>A0ABV7CLR4_9GAMM</name>
<evidence type="ECO:0000256" key="1">
    <source>
        <dbReference type="SAM" id="SignalP"/>
    </source>
</evidence>
<comment type="caution">
    <text evidence="2">The sequence shown here is derived from an EMBL/GenBank/DDBJ whole genome shotgun (WGS) entry which is preliminary data.</text>
</comment>
<protein>
    <submittedName>
        <fullName evidence="2">DUF3016 domain-containing protein</fullName>
    </submittedName>
</protein>
<sequence length="164" mass="18597">MKLSSFLATLALASLSMSSYAAAVAVKWQDFNKYRDVYPSNQAKGSYHKYVAEQFEKHLNKLAEQLPSGYTLTVNFDDVDLAGDVHYGIQELRIIKPIHFPRLTISYELKDAAGKVLLTEQQKVLKDMAFMDRSRLGTDSAFYYDKRLLTEWFNDTVVPASKAG</sequence>
<feature type="chain" id="PRO_5046358914" evidence="1">
    <location>
        <begin position="22"/>
        <end position="164"/>
    </location>
</feature>
<dbReference type="InterPro" id="IPR021557">
    <property type="entry name" value="DUF3016"/>
</dbReference>
<accession>A0ABV7CLR4</accession>
<evidence type="ECO:0000313" key="3">
    <source>
        <dbReference type="Proteomes" id="UP001595453"/>
    </source>
</evidence>
<reference evidence="3" key="1">
    <citation type="journal article" date="2019" name="Int. J. Syst. Evol. Microbiol.">
        <title>The Global Catalogue of Microorganisms (GCM) 10K type strain sequencing project: providing services to taxonomists for standard genome sequencing and annotation.</title>
        <authorList>
            <consortium name="The Broad Institute Genomics Platform"/>
            <consortium name="The Broad Institute Genome Sequencing Center for Infectious Disease"/>
            <person name="Wu L."/>
            <person name="Ma J."/>
        </authorList>
    </citation>
    <scope>NUCLEOTIDE SEQUENCE [LARGE SCALE GENOMIC DNA]</scope>
    <source>
        <strain evidence="3">KCTC 42730</strain>
    </source>
</reference>
<gene>
    <name evidence="2" type="ORF">ACFOEE_13890</name>
</gene>
<dbReference type="Proteomes" id="UP001595453">
    <property type="component" value="Unassembled WGS sequence"/>
</dbReference>
<feature type="signal peptide" evidence="1">
    <location>
        <begin position="1"/>
        <end position="21"/>
    </location>
</feature>